<dbReference type="EMBL" id="CP011266">
    <property type="protein sequence ID" value="ALT69387.1"/>
    <property type="molecule type" value="Genomic_DNA"/>
</dbReference>
<dbReference type="PROSITE" id="PS50110">
    <property type="entry name" value="RESPONSE_REGULATORY"/>
    <property type="match status" value="1"/>
</dbReference>
<keyword evidence="5" id="KW-1185">Reference proteome</keyword>
<dbReference type="Pfam" id="PF00072">
    <property type="entry name" value="Response_reg"/>
    <property type="match status" value="1"/>
</dbReference>
<dbReference type="SMART" id="SM00448">
    <property type="entry name" value="REC"/>
    <property type="match status" value="1"/>
</dbReference>
<evidence type="ECO:0000256" key="1">
    <source>
        <dbReference type="ARBA" id="ARBA00022553"/>
    </source>
</evidence>
<dbReference type="Proteomes" id="UP000067738">
    <property type="component" value="Chromosome"/>
</dbReference>
<feature type="modified residue" description="4-aspartylphosphate" evidence="2">
    <location>
        <position position="54"/>
    </location>
</feature>
<evidence type="ECO:0000259" key="3">
    <source>
        <dbReference type="PROSITE" id="PS50110"/>
    </source>
</evidence>
<evidence type="ECO:0000256" key="2">
    <source>
        <dbReference type="PROSITE-ProRule" id="PRU00169"/>
    </source>
</evidence>
<dbReference type="GeneID" id="26736560"/>
<dbReference type="OrthoDB" id="2830at2157"/>
<dbReference type="GO" id="GO:0000160">
    <property type="term" value="P:phosphorelay signal transduction system"/>
    <property type="evidence" value="ECO:0007669"/>
    <property type="project" value="InterPro"/>
</dbReference>
<dbReference type="CDD" id="cd17534">
    <property type="entry name" value="REC_DC-like"/>
    <property type="match status" value="1"/>
</dbReference>
<dbReference type="PANTHER" id="PTHR44591:SF3">
    <property type="entry name" value="RESPONSE REGULATORY DOMAIN-CONTAINING PROTEIN"/>
    <property type="match status" value="1"/>
</dbReference>
<dbReference type="AlphaFoldDB" id="A0A0U3CHZ1"/>
<dbReference type="InterPro" id="IPR001789">
    <property type="entry name" value="Sig_transdc_resp-reg_receiver"/>
</dbReference>
<dbReference type="KEGG" id="mmil:sm9_1619"/>
<evidence type="ECO:0000313" key="5">
    <source>
        <dbReference type="Proteomes" id="UP000067738"/>
    </source>
</evidence>
<dbReference type="InterPro" id="IPR011006">
    <property type="entry name" value="CheY-like_superfamily"/>
</dbReference>
<dbReference type="SUPFAM" id="SSF52172">
    <property type="entry name" value="CheY-like"/>
    <property type="match status" value="1"/>
</dbReference>
<reference evidence="4 5" key="1">
    <citation type="submission" date="2015-04" db="EMBL/GenBank/DDBJ databases">
        <title>The complete genome sequence of the rumen methanogen Methanobrevibacter millerae SM9.</title>
        <authorList>
            <person name="Leahy S.C."/>
            <person name="Kelly W.J."/>
            <person name="Pacheco D.M."/>
            <person name="Li D."/>
            <person name="Altermann E."/>
            <person name="Attwood G.T."/>
        </authorList>
    </citation>
    <scope>NUCLEOTIDE SEQUENCE [LARGE SCALE GENOMIC DNA]</scope>
    <source>
        <strain evidence="4 5">SM9</strain>
    </source>
</reference>
<accession>A0A0U3CHZ1</accession>
<sequence>MNERILIVEDEAITALDLKYSLEELGYEVIDTVDTGQDAIDTAAETIPDVVLMDIKLKGDMEGIEAEEVISELRIPIVYLTANTDIDTFEKSNVKGSYGFISKPYDITKLDKTLKITIKRSQMEAKKINDAQGFNE</sequence>
<gene>
    <name evidence="4" type="ORF">sm9_1619</name>
</gene>
<dbReference type="PATRIC" id="fig|230361.4.peg.1677"/>
<dbReference type="Gene3D" id="3.40.50.2300">
    <property type="match status" value="1"/>
</dbReference>
<feature type="domain" description="Response regulatory" evidence="3">
    <location>
        <begin position="4"/>
        <end position="118"/>
    </location>
</feature>
<organism evidence="4 5">
    <name type="scientific">Methanobrevibacter millerae</name>
    <dbReference type="NCBI Taxonomy" id="230361"/>
    <lineage>
        <taxon>Archaea</taxon>
        <taxon>Methanobacteriati</taxon>
        <taxon>Methanobacteriota</taxon>
        <taxon>Methanomada group</taxon>
        <taxon>Methanobacteria</taxon>
        <taxon>Methanobacteriales</taxon>
        <taxon>Methanobacteriaceae</taxon>
        <taxon>Methanobrevibacter</taxon>
    </lineage>
</organism>
<protein>
    <submittedName>
        <fullName evidence="4">Response regulator receiver domain-containing protein</fullName>
    </submittedName>
</protein>
<name>A0A0U3CHZ1_9EURY</name>
<evidence type="ECO:0000313" key="4">
    <source>
        <dbReference type="EMBL" id="ALT69387.1"/>
    </source>
</evidence>
<dbReference type="PANTHER" id="PTHR44591">
    <property type="entry name" value="STRESS RESPONSE REGULATOR PROTEIN 1"/>
    <property type="match status" value="1"/>
</dbReference>
<keyword evidence="1 2" id="KW-0597">Phosphoprotein</keyword>
<proteinExistence type="predicted"/>
<dbReference type="RefSeq" id="WP_058739625.1">
    <property type="nucleotide sequence ID" value="NZ_CP011266.1"/>
</dbReference>
<dbReference type="InterPro" id="IPR050595">
    <property type="entry name" value="Bact_response_regulator"/>
</dbReference>